<keyword evidence="4" id="KW-0206">Cytoskeleton</keyword>
<dbReference type="Pfam" id="PF09141">
    <property type="entry name" value="Talin_middle"/>
    <property type="match status" value="1"/>
</dbReference>
<keyword evidence="7" id="KW-1185">Reference proteome</keyword>
<dbReference type="CDD" id="cd14473">
    <property type="entry name" value="FERM_B-lobe"/>
    <property type="match status" value="1"/>
</dbReference>
<evidence type="ECO:0000256" key="5">
    <source>
        <dbReference type="SAM" id="MobiDB-lite"/>
    </source>
</evidence>
<dbReference type="InterPro" id="IPR035963">
    <property type="entry name" value="FERM_2"/>
</dbReference>
<dbReference type="RefSeq" id="XP_050555261.1">
    <property type="nucleotide sequence ID" value="XM_050699304.1"/>
</dbReference>
<evidence type="ECO:0000256" key="4">
    <source>
        <dbReference type="ARBA" id="ARBA00023212"/>
    </source>
</evidence>
<evidence type="ECO:0000313" key="9">
    <source>
        <dbReference type="RefSeq" id="XP_050555261.1"/>
    </source>
</evidence>
<dbReference type="PANTHER" id="PTHR19981:SF1">
    <property type="entry name" value="RHEA, ISOFORM B"/>
    <property type="match status" value="1"/>
</dbReference>
<dbReference type="GO" id="GO:0005856">
    <property type="term" value="C:cytoskeleton"/>
    <property type="evidence" value="ECO:0007669"/>
    <property type="project" value="UniProtKB-SubCell"/>
</dbReference>
<dbReference type="GO" id="GO:0051015">
    <property type="term" value="F:actin filament binding"/>
    <property type="evidence" value="ECO:0007669"/>
    <property type="project" value="InterPro"/>
</dbReference>
<dbReference type="GO" id="GO:0001726">
    <property type="term" value="C:ruffle"/>
    <property type="evidence" value="ECO:0007669"/>
    <property type="project" value="InterPro"/>
</dbReference>
<dbReference type="Pfam" id="PF00373">
    <property type="entry name" value="FERM_M"/>
    <property type="match status" value="1"/>
</dbReference>
<dbReference type="InterPro" id="IPR019749">
    <property type="entry name" value="Band_41_domain"/>
</dbReference>
<dbReference type="SMART" id="SM01244">
    <property type="entry name" value="IRS"/>
    <property type="match status" value="1"/>
</dbReference>
<dbReference type="FunFam" id="2.30.29.30:FF:000028">
    <property type="entry name" value="Talin 2"/>
    <property type="match status" value="1"/>
</dbReference>
<dbReference type="RefSeq" id="XP_050555258.1">
    <property type="nucleotide sequence ID" value="XM_050699301.1"/>
</dbReference>
<dbReference type="GO" id="GO:0005737">
    <property type="term" value="C:cytoplasm"/>
    <property type="evidence" value="ECO:0007669"/>
    <property type="project" value="TreeGrafter"/>
</dbReference>
<dbReference type="Pfam" id="PF01044">
    <property type="entry name" value="Vinculin"/>
    <property type="match status" value="2"/>
</dbReference>
<dbReference type="Gene3D" id="2.30.29.30">
    <property type="entry name" value="Pleckstrin-homology domain (PH domain)/Phosphotyrosine-binding domain (PTB)"/>
    <property type="match status" value="1"/>
</dbReference>
<dbReference type="SUPFAM" id="SSF47031">
    <property type="entry name" value="Second domain of FERM"/>
    <property type="match status" value="1"/>
</dbReference>
<dbReference type="OrthoDB" id="10262320at2759"/>
<dbReference type="FunFam" id="1.20.80.10:FF:000007">
    <property type="entry name" value="Talin 2"/>
    <property type="match status" value="1"/>
</dbReference>
<dbReference type="GO" id="GO:0009887">
    <property type="term" value="P:animal organ morphogenesis"/>
    <property type="evidence" value="ECO:0007669"/>
    <property type="project" value="UniProtKB-ARBA"/>
</dbReference>
<dbReference type="GO" id="GO:0030182">
    <property type="term" value="P:neuron differentiation"/>
    <property type="evidence" value="ECO:0007669"/>
    <property type="project" value="UniProtKB-ARBA"/>
</dbReference>
<dbReference type="PANTHER" id="PTHR19981">
    <property type="entry name" value="TALIN"/>
    <property type="match status" value="1"/>
</dbReference>
<feature type="region of interest" description="Disordered" evidence="5">
    <location>
        <begin position="3455"/>
        <end position="3483"/>
    </location>
</feature>
<dbReference type="Pfam" id="PF09379">
    <property type="entry name" value="FERM_N"/>
    <property type="match status" value="1"/>
</dbReference>
<feature type="region of interest" description="Disordered" evidence="5">
    <location>
        <begin position="4969"/>
        <end position="4988"/>
    </location>
</feature>
<proteinExistence type="inferred from homology"/>
<evidence type="ECO:0000259" key="6">
    <source>
        <dbReference type="PROSITE" id="PS50057"/>
    </source>
</evidence>
<dbReference type="Gene3D" id="1.20.120.230">
    <property type="entry name" value="Alpha-catenin/vinculin-like"/>
    <property type="match status" value="11"/>
</dbReference>
<organism evidence="7 8">
    <name type="scientific">Spodoptera frugiperda</name>
    <name type="common">Fall armyworm</name>
    <dbReference type="NCBI Taxonomy" id="7108"/>
    <lineage>
        <taxon>Eukaryota</taxon>
        <taxon>Metazoa</taxon>
        <taxon>Ecdysozoa</taxon>
        <taxon>Arthropoda</taxon>
        <taxon>Hexapoda</taxon>
        <taxon>Insecta</taxon>
        <taxon>Pterygota</taxon>
        <taxon>Neoptera</taxon>
        <taxon>Endopterygota</taxon>
        <taxon>Lepidoptera</taxon>
        <taxon>Glossata</taxon>
        <taxon>Ditrysia</taxon>
        <taxon>Noctuoidea</taxon>
        <taxon>Noctuidae</taxon>
        <taxon>Amphipyrinae</taxon>
        <taxon>Spodoptera</taxon>
    </lineage>
</organism>
<dbReference type="GeneID" id="118280712"/>
<evidence type="ECO:0000256" key="2">
    <source>
        <dbReference type="ARBA" id="ARBA00008376"/>
    </source>
</evidence>
<dbReference type="CDD" id="cd17090">
    <property type="entry name" value="FERM_F1_TLN"/>
    <property type="match status" value="1"/>
</dbReference>
<evidence type="ECO:0000313" key="7">
    <source>
        <dbReference type="Proteomes" id="UP000829999"/>
    </source>
</evidence>
<sequence length="5186" mass="562126">MPSLSLKIVLDEGAVTRKVKFNTNMTVKQALAVVKDKVIVPDKGKEYALFLRSADDDLTGVWLEDDRTLDYYMLRDGDSLDYICRVRTLRVKLLDDTVKTLQVDEAKTVGELMMSICNRIGITNYDEYGLCHDEEEETEEPKEVKEGTGTLTLKRKQAKQERDAALEQLSKKLKTDDNVEWLDLHRSLREQGIDPKETLLLKRRLYYSDRNVDSRDPVQLHLLYVQTRDTILNGTHPVTEQQAIQFAGIQCQVQLGDYQEKKHKTGFIEKLEEYLPAQYLNAWNVEKKIAKEFAQHQGLSELEAKFLYIKTARALPTYGVTFFLVKEKQKDKKKLVPRLLGINSHAILRLDEVTKEILQEWPLTHVKTYHAGKSQTFTLNFGDYSDKEYSVKTQDCHRIRDILEAYIDIIRRRMLAKPSRDPGESMAICHDNIQQGTSHLIQHVSNSPSKMVTETFVGPNKLITSEHGSQPQSGTMITTVQQLVVTDHLQNQQMALKGEMPLRGDMSKDCIKKLNRMNSNSVKIVGLLTDPTENDYEEIQNIVRAMKEDFPDIDKGVKETADKQAIEDAKKMLLDELHDLNNFMKKLEAATAPGNIGREGAKDAAENIADLTTQIYFSLDPKTRRRSELIRRSRNKMKAGEKSEQSMRRASFLAAANSAQHALDSAVETLYEDYTGPKPDAAERMKLEKALEDKMGKLNAAIALYLTAHSDPENIDYASAINSMNAINELMPEIAKDTQILASTLAPSSREQLLDDMQELCNATRAVCGTTSAEDHAKMQEATNQYAGIAGKLISTFARGTNADKEHEIIELAKDVGAKTSLLLVSTNELTCQAASEPAAADVDTAGVRVAGAATDLIACAQLTAPAIHEPHCQSALTAACEGISSSVHQLETAWRPLLEDQTRRPMNDQLHSRVVDVGKALERLKDAYANLEGTGVDDDDSSLPAQERKRLKFITTMNGAKGRLRGVEDLWNQQSATGAPSNEQKAEAQRRMEQSMAQLNAAIAALAAATADRENPDYATAELAIATISELMPQIVKDAEIASSDKDEATRNAMQNNIRALCEATRKICEGDGYKHVDGEEAATFAAASGKLLFLISPGADKGRQKFIMEEAAIAQEHAAQLVAGAHRLQNQVPEHTAAELGSRAARTADAANALGAVAQVTAPSISSPRCQDALSSAASQLLGSADSLTSACQLQAHEQPELQAQCAVLTDTHQQLADSLHRLTDACNVGQGGHSMKEPSAQQERKRLQFVKGTAAAKQRLDAAAQQLNKPMSCHMMEEGHAAALGQKLNDRLAQLNAAVAALAAATSDREHPDYEAAEKAVNSISQIMPHLIQDSQMLCGTKSDAEQAAMLQELRALCEATQELCDNAGQAQGVGDAIAKYTDASTKLVYCATPRADNEMENEILGLTTDACGKASELLSQVQQLTERVADAGAAAELDRCGASAADAAQALLTVAQATASTMDSPCCKDQLISAAQKLRGCADELTASCEPHTAQLPDARRQLGASHRQLADSLDKLVQACKKIPEASQSSVSQPQREKQRLKFMNSLTGARNRLYDSEQQLKQPLPKHQLTPEQAAALEQRLSQRLAQLNAAVAALAAAKDDPKNPDWIAAEQAVKEISELMPLIVQDSRQLSSTKDGAGQAAMLEELKALSHASRSLCENSETDPTISTKDFHKAASKLKFIVSPTSDKTKEKQVVELGKAACKQAERLALNAQTACPAQAPLASRLQEAAGSLDSVVQATSPSPSDPRCGAAVKSSADNVRHCAEQLTSSCEPPLMMRPEAWQQLLSCQRQLTNDLDKLVQAYQPEVSGPIGTGSGHQEQQRLKFINSASGAKGRLNAVDKMLKEPLVCQLMKEDDGAALQRRLGARVAQLNAAVAALTAATADREHPDYAAADQAIQQIAQLMPQVVQESRTLCGTKSDAEQAAMLQELRALCEATQELCDNAGQAQGVSDAAAKFSAASGKLVYVVSPKTQDAHEKQVLALAATSCGKASELLSQVQQLTERVADAGAAAELDRCGASAADAAQALLTVAQTTAPTINDPQCQKQLISAAQKLRGCADELTASCEPHTAQLPDARRQLGASHRQLADSLDKLIQTCRSVPRGTLGGVSSEQQEQQRLKFINSASGAKGRLNAVDKMLKEPLVCQLMKEDDGAALQRRLGARVAQLNAAVAALTAATADREHPDYAAADQAIQQIAQLMPQVVQESRTLCGTKSDAEQAAMLQELRALCEATQELCDNAGQAQGVSDAAAKFSAASGKLVYVVSPKTQDAHEKQVLALAATSCGKASELLSQVQQLTERVADAGAAAELDRCGASAADAAQALLTVAQTTAPTIEDPQCQKQLISAAQKLRGCADELTASCEPHTAQLPDARRQLGTSHRQLADSLDKLIQTCRSVPRGTLGGVSSEQQEQQRLKFINSASGAKGRLNAVDKMLKEPLVCQLMKEDDGAALQRRLGARVAQLNAAVAALTAATADREHPDYAAADQAIQQIAQLMPQVVQESRTLCGTKSDAEQAAMLQELRALCEATQELCDNAGQAQGVSDAAVKFSAASGKLVYVVSPKTQDAHEKQVLALAATSCGKASELLSQVQQLTERVADAGAAAELDRCGASAADAAQALLTVAQTTAPTINDPQCQKQLISAAQKLRGCADELTASCEPHTAQLPDARRQLGASHRQLADSLDKLMQTCRSVPHDTIGGVSSEQQEQQRLKFINSASGAKGRLNAVDKMLKEPLVCQLMKEDDGAALQRRLGARVAQLNAAVAALTAATADRKHPDYAAADQAIQQIAQLMPQVVQESRTLCGTKSDAEQAAMLQELRALCEATQELCDNAGQAQGVSDAAAKFSAASGKLVYVVSPKTQDAHEKQVLALAATSCGKASELLSQVQQLTERVADAGAAAELDRCGASAADAAQALLTVAQTTAPTINDPQCQKQLISAAQKLRGCADELTASCEPHTAQLPDARRQLGASHRQLADSLDKLIQTCRSVPRGALGGVSSEQQEQQRLKFINSASGAKGRLNAVDKMLKEPLVCQLMKEDDGAALQRRLGARVAQLNAAVAALTAATADREHPDYAAADQAIQQIAQLMPQVVQESRTLCGTKSDAEQAAMLQELRALCEATQELCDNAGQAQGVSDAAAKFSAASGKLVYVVSPKTQDAHEKQVLALAATSCGKASELLSQVQQLTERVADAGAAAELDRCGASAADAAQALLTVAQTTAPTISDPQCQKQVISSAQKLRRCADGLIATCEPHTAQLPDTRRQLGSSHRQLDESLDKLVQVCHSASGADVVLSPQQEQQRLKFVNSMSGAKSRLDTAEQQMKKPVIVKPLQQADTAVLQQQLSRRLAQLNAALAALAAATQDGKNPDYPAAERAVTTVIELMPEIVQDSHKICGTKEPAEQAAMMEELRELCEASRTICDSAGHPIKLNEASAKLADASSKLLYIVSPEGKRPGDATRGPKPAVQPRKPAVPARDSKHTVAKAVRSGQAPEAQSFLDAMRAEESGGLVKTSKTAEEEKLARKEFSHMIENAERGLKSAEEGLQTLYKTKNATTAGQSLPALEVVRREQHMEDTLAKAGIEVAALVSANYADKLDYKAAMKPTLSLTESVRSVVNDGSAICSSMPDDARKKFLEDMIGLCQSTKILCDTAKSDKEKLNDAAIVFGDQSVKLLRVVSCNVDPALEKEAISRAKAIGDAASRLALEATSLASSTSETNNPGTADSQVRDICAAGTSCVDSAGKLVYTAKLIAPTIHHETCQDALVSSADNLSSSLTTFSNTLAPLASTQHPNVQKLLGEAGHLEKLVEKLRKDVRAGKFGKRREVDPVVDLDFPLRNLTEKIIENAKNMVRDDTMDAQTKKQYKDYCGKLEEALRALDLANARYQRAPHDHNKRDEFEMNIDELQMTVLQARPARAGQEQNNIVDFRDFLQDLVNEAGTLEKTVRKNEGPIGKRTSEDIKMLCSKISEDASRLLNPSDNFGDGVTVMNTVDDILDIDLFGQECDTLVKEINNSIQGVQDQKTRQELLAKSLPMLESCYLLRFATNSHIMATQSSAYNEIIQNLDEFKSTTMSTLAKEAAKKSTKQTKSYSSALGSQCCQARASSRLVAAGQRAARGDPHDLVRAVTHYAVSSAARPPVVTMEQAYEVPKRAQMMTMSDQVEDVPLELEKHVEKENRYFATMSRIVDTTHGITSAHKVCAPSIYIGVYPQNNKANKHLKELSELDYKLYPKQVSTQVLNSDDIDRLLLCPRETVEGTPKQLEEKLQQLSSKLSSMGSSVVLSVSSPSSLARSLHAAAQSAVQLANTARALADKKRPAQCKLIEDAAHEMCLSTYSLLKTSELVCQEPNHHDAKRKLLEACRHLNDSINKLVRSTATGKKTAVGRACGEAGRSLALHRGMLQAAPRPPLASSYALSVHTMQSQRDVLNKLNSDEAMSREEFLKSMNYAVTAVNNSAECAAQAAYLISVSDQDKSIGLKGPVDVGKLQKAIQAVEETCISIITTNDDIQLVEEQKALNGHIKDLKDAMKDAVEKTKEGELQAMLKECTNELLNSHLRLDQAIEANFGDKEVITSKVADLMHDVSNVACLAEHPDLVPVATDISADTQKHVDEIVKNSLTLLSNTEDLVKQVKAAPEEPETMKWVMFNKRKDVLDAFENLLKSVRASGERVNLLEAAVEEPEEEKKSYVETQFDLASKWLSKPMCKPEVKAKGQEAVRNLVEVANKVAEDLQGSDKEDMRNLIVETEQLLKDCSQKYDHEQYSVLLERVRELKKGVSRGVVSKLVQDFMQAEEPLADLDLIAEYEQDESKRKFMLEKKIAELLAQLGRVTGTARLVAHTHAHRAHDINQCSQQTELLAPMLVKAAQERIARPDDKAVIENYKSLLAKYAESMSKIRDLCDQSVDPMEFVQTAGETIERMREESSTHNDPLHNAHTSTAISKLANRVIHVGMSSSTARRDPELQRALAEAQHQLAAATPAPDTRASRMPDFKDTTARILQATEEVESLLCGETIFKQQPTQDQPIFNEAMNLHVAIRDWSSRDNEIVAVAKRMAVLMAKLSNFMNNDKQREVLATSKSIVSESHEVARLAKKLAHECTDHRIKTNLLQTCERIPTISGQLKMLTTVKGFSLGRHGTEEDKEAMDMLVGNAQSLMLSIQDVVKGAASASVKIMSQRGPRMKWVRKTVY</sequence>
<dbReference type="InterPro" id="IPR018979">
    <property type="entry name" value="FERM_N"/>
</dbReference>
<dbReference type="GO" id="GO:0098609">
    <property type="term" value="P:cell-cell adhesion"/>
    <property type="evidence" value="ECO:0007669"/>
    <property type="project" value="TreeGrafter"/>
</dbReference>
<gene>
    <name evidence="8 9" type="primary">LOC118280712</name>
</gene>
<dbReference type="InterPro" id="IPR035964">
    <property type="entry name" value="I/LWEQ_dom_sf"/>
</dbReference>
<dbReference type="InterPro" id="IPR036723">
    <property type="entry name" value="Alpha-catenin/vinculin-like_sf"/>
</dbReference>
<dbReference type="GO" id="GO:0030036">
    <property type="term" value="P:actin cytoskeleton organization"/>
    <property type="evidence" value="ECO:0007669"/>
    <property type="project" value="TreeGrafter"/>
</dbReference>
<dbReference type="Gene3D" id="1.20.1420.10">
    <property type="entry name" value="Talin, central domain"/>
    <property type="match status" value="4"/>
</dbReference>
<protein>
    <submittedName>
        <fullName evidence="8 9">Uncharacterized protein LOC118280712 isoform X1</fullName>
    </submittedName>
</protein>
<feature type="domain" description="FERM" evidence="6">
    <location>
        <begin position="87"/>
        <end position="414"/>
    </location>
</feature>
<dbReference type="SUPFAM" id="SSF50729">
    <property type="entry name" value="PH domain-like"/>
    <property type="match status" value="1"/>
</dbReference>
<accession>A0A9R0DXW7</accession>
<keyword evidence="3" id="KW-0963">Cytoplasm</keyword>
<name>A0A9R0DXW7_SPOFR</name>
<dbReference type="Gene3D" id="1.20.80.10">
    <property type="match status" value="1"/>
</dbReference>
<dbReference type="InterPro" id="IPR006077">
    <property type="entry name" value="Vinculin/catenin"/>
</dbReference>
<dbReference type="SUPFAM" id="SSF109885">
    <property type="entry name" value="I/LWEQ domain"/>
    <property type="match status" value="2"/>
</dbReference>
<dbReference type="Gene3D" id="1.20.120.810">
    <property type="entry name" value="Vinculin, Vh2 four-helix bundle"/>
    <property type="match status" value="1"/>
</dbReference>
<dbReference type="GO" id="GO:0005925">
    <property type="term" value="C:focal adhesion"/>
    <property type="evidence" value="ECO:0007669"/>
    <property type="project" value="InterPro"/>
</dbReference>
<evidence type="ECO:0000256" key="3">
    <source>
        <dbReference type="ARBA" id="ARBA00022490"/>
    </source>
</evidence>
<feature type="compositionally biased region" description="Low complexity" evidence="5">
    <location>
        <begin position="4969"/>
        <end position="4979"/>
    </location>
</feature>
<dbReference type="Gene3D" id="3.10.20.90">
    <property type="entry name" value="Phosphatidylinositol 3-kinase Catalytic Subunit, Chain A, domain 1"/>
    <property type="match status" value="2"/>
</dbReference>
<dbReference type="SMART" id="SM00295">
    <property type="entry name" value="B41"/>
    <property type="match status" value="1"/>
</dbReference>
<dbReference type="PROSITE" id="PS50057">
    <property type="entry name" value="FERM_3"/>
    <property type="match status" value="1"/>
</dbReference>
<reference evidence="8 9" key="1">
    <citation type="submission" date="2025-04" db="UniProtKB">
        <authorList>
            <consortium name="RefSeq"/>
        </authorList>
    </citation>
    <scope>IDENTIFICATION</scope>
    <source>
        <tissue evidence="8 9">Whole larval tissue</tissue>
    </source>
</reference>
<dbReference type="InterPro" id="IPR000299">
    <property type="entry name" value="FERM_domain"/>
</dbReference>
<dbReference type="InterPro" id="IPR011993">
    <property type="entry name" value="PH-like_dom_sf"/>
</dbReference>
<dbReference type="CDD" id="cd10569">
    <property type="entry name" value="FERM_C_Talin"/>
    <property type="match status" value="1"/>
</dbReference>
<dbReference type="Proteomes" id="UP000829999">
    <property type="component" value="Chromosome 16"/>
</dbReference>
<dbReference type="SUPFAM" id="SSF47220">
    <property type="entry name" value="alpha-catenin/vinculin-like"/>
    <property type="match status" value="2"/>
</dbReference>
<dbReference type="GO" id="GO:0005200">
    <property type="term" value="F:structural constituent of cytoskeleton"/>
    <property type="evidence" value="ECO:0007669"/>
    <property type="project" value="InterPro"/>
</dbReference>
<evidence type="ECO:0000256" key="1">
    <source>
        <dbReference type="ARBA" id="ARBA00004245"/>
    </source>
</evidence>
<comment type="subcellular location">
    <subcellularLocation>
        <location evidence="1">Cytoplasm</location>
        <location evidence="1">Cytoskeleton</location>
    </subcellularLocation>
</comment>
<dbReference type="InterPro" id="IPR032425">
    <property type="entry name" value="FERM_f0"/>
</dbReference>
<evidence type="ECO:0000313" key="8">
    <source>
        <dbReference type="RefSeq" id="XP_050555258.1"/>
    </source>
</evidence>
<dbReference type="InterPro" id="IPR015224">
    <property type="entry name" value="Talin_cent"/>
</dbReference>
<dbReference type="InterPro" id="IPR014352">
    <property type="entry name" value="FERM/acyl-CoA-bd_prot_sf"/>
</dbReference>
<dbReference type="GO" id="GO:0005886">
    <property type="term" value="C:plasma membrane"/>
    <property type="evidence" value="ECO:0007669"/>
    <property type="project" value="TreeGrafter"/>
</dbReference>
<comment type="similarity">
    <text evidence="2">Belongs to the vinculin/alpha-catenin family.</text>
</comment>
<dbReference type="Pfam" id="PF16511">
    <property type="entry name" value="FERM_f0"/>
    <property type="match status" value="1"/>
</dbReference>
<dbReference type="InterPro" id="IPR019748">
    <property type="entry name" value="FERM_central"/>
</dbReference>